<dbReference type="PROSITE" id="PS50893">
    <property type="entry name" value="ABC_TRANSPORTER_2"/>
    <property type="match status" value="1"/>
</dbReference>
<dbReference type="RefSeq" id="WP_079258802.1">
    <property type="nucleotide sequence ID" value="NZ_CP019458.1"/>
</dbReference>
<reference evidence="5 6" key="1">
    <citation type="journal article" date="2017" name="J. Biotechnol.">
        <title>The complete genome sequence of Streptomyces autolyticus CGMCC 0516, the producer of geldanamycin, autolytimycin, reblastatin and elaiophylin.</title>
        <authorList>
            <person name="Yin M."/>
            <person name="Jiang M."/>
            <person name="Ren Z."/>
            <person name="Dong Y."/>
            <person name="Lu T."/>
        </authorList>
    </citation>
    <scope>NUCLEOTIDE SEQUENCE [LARGE SCALE GENOMIC DNA]</scope>
    <source>
        <strain evidence="5 6">CGMCC0516</strain>
    </source>
</reference>
<dbReference type="EMBL" id="CP019458">
    <property type="protein sequence ID" value="AQA13739.1"/>
    <property type="molecule type" value="Genomic_DNA"/>
</dbReference>
<dbReference type="CDD" id="cd03255">
    <property type="entry name" value="ABC_MJ0796_LolCDE_FtsE"/>
    <property type="match status" value="1"/>
</dbReference>
<dbReference type="PANTHER" id="PTHR24220">
    <property type="entry name" value="IMPORT ATP-BINDING PROTEIN"/>
    <property type="match status" value="1"/>
</dbReference>
<keyword evidence="3 5" id="KW-0067">ATP-binding</keyword>
<evidence type="ECO:0000256" key="1">
    <source>
        <dbReference type="ARBA" id="ARBA00022448"/>
    </source>
</evidence>
<dbReference type="InterPro" id="IPR015854">
    <property type="entry name" value="ABC_transpr_LolD-like"/>
</dbReference>
<dbReference type="GO" id="GO:0005524">
    <property type="term" value="F:ATP binding"/>
    <property type="evidence" value="ECO:0007669"/>
    <property type="project" value="UniProtKB-KW"/>
</dbReference>
<dbReference type="Gene3D" id="3.40.50.300">
    <property type="entry name" value="P-loop containing nucleotide triphosphate hydrolases"/>
    <property type="match status" value="1"/>
</dbReference>
<dbReference type="InterPro" id="IPR003439">
    <property type="entry name" value="ABC_transporter-like_ATP-bd"/>
</dbReference>
<sequence>MTPAGSLLTATSLHKTYGHTPALDGADFSIHPGEVVAVMGPSGSGKSTLLHCLAGIVKPDSGSVHYNGRELTAMSDTERSGLRRGEFGFVFQFGQLVPELSCVENVALPLRLNGVKRKEAESRASAWMERLEVADVAHKRPGEVSGGQGQRVAVARSLVTAPRVLFADEPTGALDSLNGERVMELLTEAAREARTAVVLVTHEARVAAYSDREVVVRDGKARDMAGVR</sequence>
<dbReference type="InterPro" id="IPR017911">
    <property type="entry name" value="MacB-like_ATP-bd"/>
</dbReference>
<dbReference type="PANTHER" id="PTHR24220:SF685">
    <property type="entry name" value="ABC TRANSPORTER RELATED"/>
    <property type="match status" value="1"/>
</dbReference>
<gene>
    <name evidence="5" type="ORF">BV401_28240</name>
</gene>
<evidence type="ECO:0000313" key="5">
    <source>
        <dbReference type="EMBL" id="AQA13739.1"/>
    </source>
</evidence>
<dbReference type="InterPro" id="IPR003593">
    <property type="entry name" value="AAA+_ATPase"/>
</dbReference>
<dbReference type="Pfam" id="PF00005">
    <property type="entry name" value="ABC_tran"/>
    <property type="match status" value="1"/>
</dbReference>
<proteinExistence type="predicted"/>
<keyword evidence="2" id="KW-0547">Nucleotide-binding</keyword>
<organism evidence="5 6">
    <name type="scientific">Streptomyces autolyticus</name>
    <dbReference type="NCBI Taxonomy" id="75293"/>
    <lineage>
        <taxon>Bacteria</taxon>
        <taxon>Bacillati</taxon>
        <taxon>Actinomycetota</taxon>
        <taxon>Actinomycetes</taxon>
        <taxon>Kitasatosporales</taxon>
        <taxon>Streptomycetaceae</taxon>
        <taxon>Streptomyces</taxon>
    </lineage>
</organism>
<keyword evidence="1" id="KW-0813">Transport</keyword>
<evidence type="ECO:0000256" key="2">
    <source>
        <dbReference type="ARBA" id="ARBA00022741"/>
    </source>
</evidence>
<dbReference type="SMART" id="SM00382">
    <property type="entry name" value="AAA"/>
    <property type="match status" value="1"/>
</dbReference>
<keyword evidence="6" id="KW-1185">Reference proteome</keyword>
<evidence type="ECO:0000256" key="3">
    <source>
        <dbReference type="ARBA" id="ARBA00022840"/>
    </source>
</evidence>
<dbReference type="SUPFAM" id="SSF52540">
    <property type="entry name" value="P-loop containing nucleoside triphosphate hydrolases"/>
    <property type="match status" value="1"/>
</dbReference>
<feature type="domain" description="ABC transporter" evidence="4">
    <location>
        <begin position="8"/>
        <end position="227"/>
    </location>
</feature>
<accession>A0ABM6HHU3</accession>
<evidence type="ECO:0000259" key="4">
    <source>
        <dbReference type="PROSITE" id="PS50893"/>
    </source>
</evidence>
<dbReference type="Proteomes" id="UP000187851">
    <property type="component" value="Chromosome"/>
</dbReference>
<dbReference type="InterPro" id="IPR027417">
    <property type="entry name" value="P-loop_NTPase"/>
</dbReference>
<evidence type="ECO:0000313" key="6">
    <source>
        <dbReference type="Proteomes" id="UP000187851"/>
    </source>
</evidence>
<protein>
    <submittedName>
        <fullName evidence="5">Macrolide ABC transporter ATP-binding protein</fullName>
    </submittedName>
</protein>
<name>A0ABM6HHU3_9ACTN</name>